<evidence type="ECO:0000256" key="1">
    <source>
        <dbReference type="SAM" id="MobiDB-lite"/>
    </source>
</evidence>
<comment type="caution">
    <text evidence="2">The sequence shown here is derived from an EMBL/GenBank/DDBJ whole genome shotgun (WGS) entry which is preliminary data.</text>
</comment>
<proteinExistence type="predicted"/>
<dbReference type="Proteomes" id="UP000829685">
    <property type="component" value="Unassembled WGS sequence"/>
</dbReference>
<feature type="region of interest" description="Disordered" evidence="1">
    <location>
        <begin position="293"/>
        <end position="330"/>
    </location>
</feature>
<feature type="compositionally biased region" description="Polar residues" evidence="1">
    <location>
        <begin position="98"/>
        <end position="121"/>
    </location>
</feature>
<sequence>MPVNVPEISHRGYGKQDFERFDNLGVKHASIATSSIGKVKVNCKFLFAKSQWGVLSEDENPAGVIYLDLSFIQPDDCRLKSAVVTVSLDEEHDGLRALSSSEQPKPSIPVQISSYGPQQFQGQAKRAIRTDRISLKPEVTAMGFGGGGIGPESEKTSIEEGMWQFSSQLLPNEKNKKNHWAYQVLRWELTENHLARSSDHSNTIHTAFSFEHDGQPFFMQVEVSGRLESRKANLKRSLKEVKGKLVFPADPRNAPSATTLINFGGRDRFLKPLDELSRDLPYAMEMENLDSVPTRIPTSQRPVFRGGETSGRQEDYSITFPNTNTQGYGEVPTASERYSSHLEYVPNRAPLLQQPKMPGQFLEGDVTPVNDRMNNNQPSTLHSSRDGSNVGHKTQIHDRTEPTTDNLAYFAFNSISPPPTRSARIRPTARSTRASRYRKAEPLGGDKTMPVRRDLSANLSAFLRNEDTEVSEISSVTVVDHSQVGSTGQSDGAWPKRSEGDSEPESLLIFLISWLLKQIPGLLLVFSSSWGVNLAHFVGNSAPGMPLNRELKNTQDYGLDNPTHHRK</sequence>
<gene>
    <name evidence="2" type="ORF">JX265_007138</name>
</gene>
<feature type="region of interest" description="Disordered" evidence="1">
    <location>
        <begin position="374"/>
        <end position="398"/>
    </location>
</feature>
<accession>A0A9P9WL31</accession>
<reference evidence="2" key="1">
    <citation type="submission" date="2021-03" db="EMBL/GenBank/DDBJ databases">
        <title>Revisited historic fungal species revealed as producer of novel bioactive compounds through whole genome sequencing and comparative genomics.</title>
        <authorList>
            <person name="Vignolle G.A."/>
            <person name="Hochenegger N."/>
            <person name="Mach R.L."/>
            <person name="Mach-Aigner A.R."/>
            <person name="Javad Rahimi M."/>
            <person name="Salim K.A."/>
            <person name="Chan C.M."/>
            <person name="Lim L.B.L."/>
            <person name="Cai F."/>
            <person name="Druzhinina I.S."/>
            <person name="U'Ren J.M."/>
            <person name="Derntl C."/>
        </authorList>
    </citation>
    <scope>NUCLEOTIDE SEQUENCE</scope>
    <source>
        <strain evidence="2">TUCIM 5799</strain>
    </source>
</reference>
<dbReference type="AlphaFoldDB" id="A0A9P9WL31"/>
<evidence type="ECO:0000313" key="2">
    <source>
        <dbReference type="EMBL" id="KAI1868315.1"/>
    </source>
</evidence>
<feature type="region of interest" description="Disordered" evidence="1">
    <location>
        <begin position="545"/>
        <end position="567"/>
    </location>
</feature>
<protein>
    <submittedName>
        <fullName evidence="2">Uncharacterized protein</fullName>
    </submittedName>
</protein>
<organism evidence="2 3">
    <name type="scientific">Neoarthrinium moseri</name>
    <dbReference type="NCBI Taxonomy" id="1658444"/>
    <lineage>
        <taxon>Eukaryota</taxon>
        <taxon>Fungi</taxon>
        <taxon>Dikarya</taxon>
        <taxon>Ascomycota</taxon>
        <taxon>Pezizomycotina</taxon>
        <taxon>Sordariomycetes</taxon>
        <taxon>Xylariomycetidae</taxon>
        <taxon>Amphisphaeriales</taxon>
        <taxon>Apiosporaceae</taxon>
        <taxon>Neoarthrinium</taxon>
    </lineage>
</organism>
<evidence type="ECO:0000313" key="3">
    <source>
        <dbReference type="Proteomes" id="UP000829685"/>
    </source>
</evidence>
<feature type="region of interest" description="Disordered" evidence="1">
    <location>
        <begin position="96"/>
        <end position="121"/>
    </location>
</feature>
<feature type="region of interest" description="Disordered" evidence="1">
    <location>
        <begin position="411"/>
        <end position="450"/>
    </location>
</feature>
<dbReference type="EMBL" id="JAFIMR010000017">
    <property type="protein sequence ID" value="KAI1868315.1"/>
    <property type="molecule type" value="Genomic_DNA"/>
</dbReference>
<name>A0A9P9WL31_9PEZI</name>
<keyword evidence="3" id="KW-1185">Reference proteome</keyword>